<evidence type="ECO:0000313" key="2">
    <source>
        <dbReference type="Proteomes" id="UP001054837"/>
    </source>
</evidence>
<protein>
    <submittedName>
        <fullName evidence="1">Uncharacterized protein</fullName>
    </submittedName>
</protein>
<gene>
    <name evidence="1" type="ORF">CDAR_490771</name>
</gene>
<accession>A0AAV4NJ79</accession>
<reference evidence="1 2" key="1">
    <citation type="submission" date="2021-06" db="EMBL/GenBank/DDBJ databases">
        <title>Caerostris darwini draft genome.</title>
        <authorList>
            <person name="Kono N."/>
            <person name="Arakawa K."/>
        </authorList>
    </citation>
    <scope>NUCLEOTIDE SEQUENCE [LARGE SCALE GENOMIC DNA]</scope>
</reference>
<proteinExistence type="predicted"/>
<evidence type="ECO:0000313" key="1">
    <source>
        <dbReference type="EMBL" id="GIX84864.1"/>
    </source>
</evidence>
<dbReference type="AlphaFoldDB" id="A0AAV4NJ79"/>
<sequence length="117" mass="13406">MFNGNPQYFEKCASKTHFARRFPKARSCECVNRWTESVHQSALFRYGDFASRTGEGRAFLGNANLSARGSICALTFKTLFLRNAQRCIWQQQLRRCCNCERLLNPRAAGTELLCAFI</sequence>
<dbReference type="EMBL" id="BPLQ01001741">
    <property type="protein sequence ID" value="GIX84864.1"/>
    <property type="molecule type" value="Genomic_DNA"/>
</dbReference>
<keyword evidence="2" id="KW-1185">Reference proteome</keyword>
<organism evidence="1 2">
    <name type="scientific">Caerostris darwini</name>
    <dbReference type="NCBI Taxonomy" id="1538125"/>
    <lineage>
        <taxon>Eukaryota</taxon>
        <taxon>Metazoa</taxon>
        <taxon>Ecdysozoa</taxon>
        <taxon>Arthropoda</taxon>
        <taxon>Chelicerata</taxon>
        <taxon>Arachnida</taxon>
        <taxon>Araneae</taxon>
        <taxon>Araneomorphae</taxon>
        <taxon>Entelegynae</taxon>
        <taxon>Araneoidea</taxon>
        <taxon>Araneidae</taxon>
        <taxon>Caerostris</taxon>
    </lineage>
</organism>
<name>A0AAV4NJ79_9ARAC</name>
<comment type="caution">
    <text evidence="1">The sequence shown here is derived from an EMBL/GenBank/DDBJ whole genome shotgun (WGS) entry which is preliminary data.</text>
</comment>
<dbReference type="Proteomes" id="UP001054837">
    <property type="component" value="Unassembled WGS sequence"/>
</dbReference>